<keyword evidence="1" id="KW-1133">Transmembrane helix</keyword>
<evidence type="ECO:0000313" key="2">
    <source>
        <dbReference type="EMBL" id="TDY66365.1"/>
    </source>
</evidence>
<dbReference type="Proteomes" id="UP000294684">
    <property type="component" value="Unassembled WGS sequence"/>
</dbReference>
<keyword evidence="3" id="KW-1185">Reference proteome</keyword>
<name>A0A4R8MIY2_LEPME</name>
<dbReference type="EMBL" id="SORO01000007">
    <property type="protein sequence ID" value="TDY66365.1"/>
    <property type="molecule type" value="Genomic_DNA"/>
</dbReference>
<comment type="caution">
    <text evidence="2">The sequence shown here is derived from an EMBL/GenBank/DDBJ whole genome shotgun (WGS) entry which is preliminary data.</text>
</comment>
<gene>
    <name evidence="2" type="ORF">CLV96_3935</name>
</gene>
<proteinExistence type="predicted"/>
<feature type="transmembrane region" description="Helical" evidence="1">
    <location>
        <begin position="121"/>
        <end position="140"/>
    </location>
</feature>
<evidence type="ECO:0000313" key="3">
    <source>
        <dbReference type="Proteomes" id="UP000294684"/>
    </source>
</evidence>
<keyword evidence="1" id="KW-0812">Transmembrane</keyword>
<dbReference type="AlphaFoldDB" id="A0A4R8MIY2"/>
<keyword evidence="1" id="KW-0472">Membrane</keyword>
<sequence>MNKIDFYSKQEFLIKLLLITIPFFITLLIIIWEMTEMKIADTEDVFIYLPGTYCIYINSNDEQRMCKECLYDCPISFNNITFQNYKGKFIPRKVLKINKIGHYNFKKYLEKETTFYTSKFLRIYTLIGFAIIFFIIINIFTKANLGLF</sequence>
<protein>
    <submittedName>
        <fullName evidence="2">Uncharacterized protein</fullName>
    </submittedName>
</protein>
<reference evidence="2 3" key="1">
    <citation type="submission" date="2019-03" db="EMBL/GenBank/DDBJ databases">
        <title>Genomic Encyclopedia of Archaeal and Bacterial Type Strains, Phase II (KMG-II): from individual species to whole genera.</title>
        <authorList>
            <person name="Goeker M."/>
        </authorList>
    </citation>
    <scope>NUCLEOTIDE SEQUENCE [LARGE SCALE GENOMIC DNA]</scope>
    <source>
        <strain evidence="2 3">DSM 21537</strain>
    </source>
</reference>
<evidence type="ECO:0000256" key="1">
    <source>
        <dbReference type="SAM" id="Phobius"/>
    </source>
</evidence>
<organism evidence="2 3">
    <name type="scientific">Leptospira meyeri</name>
    <dbReference type="NCBI Taxonomy" id="29508"/>
    <lineage>
        <taxon>Bacteria</taxon>
        <taxon>Pseudomonadati</taxon>
        <taxon>Spirochaetota</taxon>
        <taxon>Spirochaetia</taxon>
        <taxon>Leptospirales</taxon>
        <taxon>Leptospiraceae</taxon>
        <taxon>Leptospira</taxon>
    </lineage>
</organism>
<feature type="transmembrane region" description="Helical" evidence="1">
    <location>
        <begin position="12"/>
        <end position="32"/>
    </location>
</feature>
<accession>A0A4R8MIY2</accession>